<dbReference type="Gene3D" id="1.10.472.10">
    <property type="entry name" value="Cyclin-like"/>
    <property type="match status" value="2"/>
</dbReference>
<feature type="domain" description="Cyclin-like" evidence="4">
    <location>
        <begin position="317"/>
        <end position="398"/>
    </location>
</feature>
<dbReference type="SMART" id="SM01425">
    <property type="entry name" value="EsV_1_7"/>
    <property type="match status" value="3"/>
</dbReference>
<evidence type="ECO:0000256" key="1">
    <source>
        <dbReference type="ARBA" id="ARBA00023015"/>
    </source>
</evidence>
<feature type="region of interest" description="Disordered" evidence="3">
    <location>
        <begin position="111"/>
        <end position="143"/>
    </location>
</feature>
<keyword evidence="2" id="KW-0804">Transcription</keyword>
<evidence type="ECO:0000256" key="3">
    <source>
        <dbReference type="SAM" id="MobiDB-lite"/>
    </source>
</evidence>
<proteinExistence type="predicted"/>
<dbReference type="InterPro" id="IPR000812">
    <property type="entry name" value="TFIIB"/>
</dbReference>
<dbReference type="OrthoDB" id="25790at2759"/>
<dbReference type="Proteomes" id="UP000054558">
    <property type="component" value="Unassembled WGS sequence"/>
</dbReference>
<dbReference type="EMBL" id="DF237130">
    <property type="protein sequence ID" value="GAQ84223.1"/>
    <property type="molecule type" value="Genomic_DNA"/>
</dbReference>
<dbReference type="PANTHER" id="PTHR11618">
    <property type="entry name" value="TRANSCRIPTION INITIATION FACTOR IIB-RELATED"/>
    <property type="match status" value="1"/>
</dbReference>
<evidence type="ECO:0000313" key="5">
    <source>
        <dbReference type="EMBL" id="GAQ84223.1"/>
    </source>
</evidence>
<dbReference type="InterPro" id="IPR043822">
    <property type="entry name" value="EsV_1_7_cys"/>
</dbReference>
<evidence type="ECO:0000313" key="6">
    <source>
        <dbReference type="Proteomes" id="UP000054558"/>
    </source>
</evidence>
<dbReference type="SMART" id="SM00385">
    <property type="entry name" value="CYCLIN"/>
    <property type="match status" value="1"/>
</dbReference>
<dbReference type="SUPFAM" id="SSF47954">
    <property type="entry name" value="Cyclin-like"/>
    <property type="match status" value="1"/>
</dbReference>
<keyword evidence="1" id="KW-0805">Transcription regulation</keyword>
<dbReference type="Pfam" id="PF00382">
    <property type="entry name" value="TFIIB"/>
    <property type="match status" value="1"/>
</dbReference>
<reference evidence="5 6" key="1">
    <citation type="journal article" date="2014" name="Nat. Commun.">
        <title>Klebsormidium flaccidum genome reveals primary factors for plant terrestrial adaptation.</title>
        <authorList>
            <person name="Hori K."/>
            <person name="Maruyama F."/>
            <person name="Fujisawa T."/>
            <person name="Togashi T."/>
            <person name="Yamamoto N."/>
            <person name="Seo M."/>
            <person name="Sato S."/>
            <person name="Yamada T."/>
            <person name="Mori H."/>
            <person name="Tajima N."/>
            <person name="Moriyama T."/>
            <person name="Ikeuchi M."/>
            <person name="Watanabe M."/>
            <person name="Wada H."/>
            <person name="Kobayashi K."/>
            <person name="Saito M."/>
            <person name="Masuda T."/>
            <person name="Sasaki-Sekimoto Y."/>
            <person name="Mashiguchi K."/>
            <person name="Awai K."/>
            <person name="Shimojima M."/>
            <person name="Masuda S."/>
            <person name="Iwai M."/>
            <person name="Nobusawa T."/>
            <person name="Narise T."/>
            <person name="Kondo S."/>
            <person name="Saito H."/>
            <person name="Sato R."/>
            <person name="Murakawa M."/>
            <person name="Ihara Y."/>
            <person name="Oshima-Yamada Y."/>
            <person name="Ohtaka K."/>
            <person name="Satoh M."/>
            <person name="Sonobe K."/>
            <person name="Ishii M."/>
            <person name="Ohtani R."/>
            <person name="Kanamori-Sato M."/>
            <person name="Honoki R."/>
            <person name="Miyazaki D."/>
            <person name="Mochizuki H."/>
            <person name="Umetsu J."/>
            <person name="Higashi K."/>
            <person name="Shibata D."/>
            <person name="Kamiya Y."/>
            <person name="Sato N."/>
            <person name="Nakamura Y."/>
            <person name="Tabata S."/>
            <person name="Ida S."/>
            <person name="Kurokawa K."/>
            <person name="Ohta H."/>
        </authorList>
    </citation>
    <scope>NUCLEOTIDE SEQUENCE [LARGE SCALE GENOMIC DNA]</scope>
    <source>
        <strain evidence="5 6">NIES-2285</strain>
    </source>
</reference>
<dbReference type="AlphaFoldDB" id="A0A1Y1I183"/>
<dbReference type="PANTHER" id="PTHR11618:SF13">
    <property type="entry name" value="TRANSCRIPTION INITIATION FACTOR IIB"/>
    <property type="match status" value="1"/>
</dbReference>
<dbReference type="STRING" id="105231.A0A1Y1I183"/>
<dbReference type="Gene3D" id="6.10.140.110">
    <property type="match status" value="1"/>
</dbReference>
<dbReference type="InterPro" id="IPR036915">
    <property type="entry name" value="Cyclin-like_sf"/>
</dbReference>
<sequence>MRCKIHRDPKMINVVPSKRCEDPKCDLFASFGIAGGKKTHCSIHKPPEMVNVSCQKCIEPGGCPRQPSFGTEGGRALYCAVHKKDGMLDVHNSKCDEEGCPNRPSFGLEKGKPTHCDEHKPPGAENVSGRRGEDQDVPGRTGLPVHFIRYNPDSFSIDGKKVRLGEKRRHALLERELRSALSQAPEEGEMVRIVHLFYSREGPFEKPEDGFVVEDTAIIAARFDELMREGVIRTRDRLTAANVEVDFFHSTGEEAVIEGIEAPNHREPAAWFNPVDWSESSTPNLPALCQPAADKRPPQVASSNRIPDGEVVTEELSWITILIEAIGLSEEVEATAVTHYRLFLSKRLQRGKSRRGTVMAAIFHACQQHGATRTARELGIISGVPMSDIKRACKHTTPFIETVGTGQIERRSVRADDILSRYCRRAMVGKDPKDARNLLQESRKLLLGSKRALKGLQGKAPTTIVCVVLWKAAQQLQLSLSKSEIAKRCSVAIGTITKTTLLYEHQMQSSPHDDRADQLLELVM</sequence>
<protein>
    <recommendedName>
        <fullName evidence="4">Cyclin-like domain-containing protein</fullName>
    </recommendedName>
</protein>
<feature type="compositionally biased region" description="Basic and acidic residues" evidence="3">
    <location>
        <begin position="111"/>
        <end position="134"/>
    </location>
</feature>
<accession>A0A1Y1I183</accession>
<gene>
    <name evidence="5" type="ORF">KFL_001810040</name>
</gene>
<name>A0A1Y1I183_KLENI</name>
<dbReference type="InterPro" id="IPR013763">
    <property type="entry name" value="Cyclin-like_dom"/>
</dbReference>
<evidence type="ECO:0000259" key="4">
    <source>
        <dbReference type="SMART" id="SM00385"/>
    </source>
</evidence>
<organism evidence="5 6">
    <name type="scientific">Klebsormidium nitens</name>
    <name type="common">Green alga</name>
    <name type="synonym">Ulothrix nitens</name>
    <dbReference type="NCBI Taxonomy" id="105231"/>
    <lineage>
        <taxon>Eukaryota</taxon>
        <taxon>Viridiplantae</taxon>
        <taxon>Streptophyta</taxon>
        <taxon>Klebsormidiophyceae</taxon>
        <taxon>Klebsormidiales</taxon>
        <taxon>Klebsormidiaceae</taxon>
        <taxon>Klebsormidium</taxon>
    </lineage>
</organism>
<evidence type="ECO:0000256" key="2">
    <source>
        <dbReference type="ARBA" id="ARBA00023163"/>
    </source>
</evidence>
<dbReference type="GO" id="GO:0070897">
    <property type="term" value="P:transcription preinitiation complex assembly"/>
    <property type="evidence" value="ECO:0007669"/>
    <property type="project" value="InterPro"/>
</dbReference>
<dbReference type="GO" id="GO:0017025">
    <property type="term" value="F:TBP-class protein binding"/>
    <property type="evidence" value="ECO:0007669"/>
    <property type="project" value="InterPro"/>
</dbReference>
<keyword evidence="6" id="KW-1185">Reference proteome</keyword>
<dbReference type="InterPro" id="IPR013150">
    <property type="entry name" value="TFIIB_cyclin"/>
</dbReference>
<dbReference type="Pfam" id="PF19114">
    <property type="entry name" value="EsV_1_7_cys"/>
    <property type="match status" value="4"/>
</dbReference>
<dbReference type="CDD" id="cd00043">
    <property type="entry name" value="CYCLIN_SF"/>
    <property type="match status" value="1"/>
</dbReference>